<name>A0A0E0DEL6_9ORYZ</name>
<protein>
    <submittedName>
        <fullName evidence="2">Uncharacterized protein</fullName>
    </submittedName>
</protein>
<reference evidence="2" key="1">
    <citation type="submission" date="2015-04" db="UniProtKB">
        <authorList>
            <consortium name="EnsemblPlants"/>
        </authorList>
    </citation>
    <scope>IDENTIFICATION</scope>
</reference>
<dbReference type="Proteomes" id="UP000008021">
    <property type="component" value="Chromosome 4"/>
</dbReference>
<dbReference type="HOGENOM" id="CLU_2945657_0_0_1"/>
<dbReference type="Gramene" id="OMERI04G12100.2">
    <property type="protein sequence ID" value="OMERI04G12100.2"/>
    <property type="gene ID" value="OMERI04G12100"/>
</dbReference>
<keyword evidence="1" id="KW-0472">Membrane</keyword>
<evidence type="ECO:0000313" key="3">
    <source>
        <dbReference type="Proteomes" id="UP000008021"/>
    </source>
</evidence>
<sequence>MYKMNIFAYFGVIVFALGLCNWIQSLGRYRLVLPPRRCRSGFALLASVVPSSSSSSPHQA</sequence>
<accession>A0A0E0DEL6</accession>
<evidence type="ECO:0000256" key="1">
    <source>
        <dbReference type="SAM" id="Phobius"/>
    </source>
</evidence>
<dbReference type="EnsemblPlants" id="OMERI04G12100.2">
    <property type="protein sequence ID" value="OMERI04G12100.2"/>
    <property type="gene ID" value="OMERI04G12100"/>
</dbReference>
<keyword evidence="1" id="KW-0812">Transmembrane</keyword>
<reference evidence="2" key="2">
    <citation type="submission" date="2018-05" db="EMBL/GenBank/DDBJ databases">
        <title>OmerRS3 (Oryza meridionalis Reference Sequence Version 3).</title>
        <authorList>
            <person name="Zhang J."/>
            <person name="Kudrna D."/>
            <person name="Lee S."/>
            <person name="Talag J."/>
            <person name="Welchert J."/>
            <person name="Wing R.A."/>
        </authorList>
    </citation>
    <scope>NUCLEOTIDE SEQUENCE [LARGE SCALE GENOMIC DNA]</scope>
    <source>
        <strain evidence="2">cv. OR44</strain>
    </source>
</reference>
<keyword evidence="3" id="KW-1185">Reference proteome</keyword>
<dbReference type="AlphaFoldDB" id="A0A0E0DEL6"/>
<organism evidence="2">
    <name type="scientific">Oryza meridionalis</name>
    <dbReference type="NCBI Taxonomy" id="40149"/>
    <lineage>
        <taxon>Eukaryota</taxon>
        <taxon>Viridiplantae</taxon>
        <taxon>Streptophyta</taxon>
        <taxon>Embryophyta</taxon>
        <taxon>Tracheophyta</taxon>
        <taxon>Spermatophyta</taxon>
        <taxon>Magnoliopsida</taxon>
        <taxon>Liliopsida</taxon>
        <taxon>Poales</taxon>
        <taxon>Poaceae</taxon>
        <taxon>BOP clade</taxon>
        <taxon>Oryzoideae</taxon>
        <taxon>Oryzeae</taxon>
        <taxon>Oryzinae</taxon>
        <taxon>Oryza</taxon>
    </lineage>
</organism>
<proteinExistence type="predicted"/>
<keyword evidence="1" id="KW-1133">Transmembrane helix</keyword>
<evidence type="ECO:0000313" key="2">
    <source>
        <dbReference type="EnsemblPlants" id="OMERI04G12100.2"/>
    </source>
</evidence>
<feature type="transmembrane region" description="Helical" evidence="1">
    <location>
        <begin position="6"/>
        <end position="27"/>
    </location>
</feature>